<gene>
    <name evidence="1" type="ORF">D8B20_04210</name>
</gene>
<organism evidence="1 2">
    <name type="scientific">Candidatus Pantoea soli</name>
    <dbReference type="NCBI Taxonomy" id="3098669"/>
    <lineage>
        <taxon>Bacteria</taxon>
        <taxon>Pseudomonadati</taxon>
        <taxon>Pseudomonadota</taxon>
        <taxon>Gammaproteobacteria</taxon>
        <taxon>Enterobacterales</taxon>
        <taxon>Erwiniaceae</taxon>
        <taxon>Pantoea</taxon>
    </lineage>
</organism>
<dbReference type="KEGG" id="pdis:D8B20_04210"/>
<proteinExistence type="predicted"/>
<sequence length="63" mass="6951">MRGFSGGFTCGKRDRRKISASLTRGNVKKYVYSLLTRFNTATMFKKSPVVTGEALPVLDSPHA</sequence>
<evidence type="ECO:0000313" key="1">
    <source>
        <dbReference type="EMBL" id="QDY41147.1"/>
    </source>
</evidence>
<name>A0A518XAC3_9GAMM</name>
<reference evidence="1 2" key="1">
    <citation type="submission" date="2018-10" db="EMBL/GenBank/DDBJ databases">
        <title>Genome Sequencing of Pantoea dispersa DSM 32899.</title>
        <authorList>
            <person name="Nawrath M."/>
            <person name="Ottenheim C."/>
            <person name="Wilm A."/>
            <person name="Zimmermann W."/>
            <person name="Wu J.C."/>
        </authorList>
    </citation>
    <scope>NUCLEOTIDE SEQUENCE [LARGE SCALE GENOMIC DNA]</scope>
    <source>
        <strain evidence="1 2">DSM 32899</strain>
    </source>
</reference>
<dbReference type="Proteomes" id="UP000319411">
    <property type="component" value="Chromosome"/>
</dbReference>
<keyword evidence="2" id="KW-1185">Reference proteome</keyword>
<protein>
    <submittedName>
        <fullName evidence="1">Uncharacterized protein</fullName>
    </submittedName>
</protein>
<dbReference type="EMBL" id="CP032702">
    <property type="protein sequence ID" value="QDY41147.1"/>
    <property type="molecule type" value="Genomic_DNA"/>
</dbReference>
<dbReference type="AlphaFoldDB" id="A0A518XAC3"/>
<accession>A0A518XAC3</accession>
<evidence type="ECO:0000313" key="2">
    <source>
        <dbReference type="Proteomes" id="UP000319411"/>
    </source>
</evidence>